<feature type="region of interest" description="Disordered" evidence="1">
    <location>
        <begin position="43"/>
        <end position="62"/>
    </location>
</feature>
<dbReference type="GO" id="GO:0004842">
    <property type="term" value="F:ubiquitin-protein transferase activity"/>
    <property type="evidence" value="ECO:0007669"/>
    <property type="project" value="InterPro"/>
</dbReference>
<dbReference type="Proteomes" id="UP001153069">
    <property type="component" value="Unassembled WGS sequence"/>
</dbReference>
<evidence type="ECO:0000256" key="1">
    <source>
        <dbReference type="SAM" id="MobiDB-lite"/>
    </source>
</evidence>
<dbReference type="GO" id="GO:0016567">
    <property type="term" value="P:protein ubiquitination"/>
    <property type="evidence" value="ECO:0007669"/>
    <property type="project" value="InterPro"/>
</dbReference>
<evidence type="ECO:0000259" key="2">
    <source>
        <dbReference type="PROSITE" id="PS51698"/>
    </source>
</evidence>
<evidence type="ECO:0000313" key="3">
    <source>
        <dbReference type="EMBL" id="CAB9526760.1"/>
    </source>
</evidence>
<keyword evidence="4" id="KW-1185">Reference proteome</keyword>
<dbReference type="SMART" id="SM00504">
    <property type="entry name" value="Ubox"/>
    <property type="match status" value="1"/>
</dbReference>
<dbReference type="InterPro" id="IPR003613">
    <property type="entry name" value="Ubox_domain"/>
</dbReference>
<dbReference type="OrthoDB" id="194744at2759"/>
<dbReference type="SUPFAM" id="SSF57850">
    <property type="entry name" value="RING/U-box"/>
    <property type="match status" value="1"/>
</dbReference>
<sequence>MSNAAANNDLDTKSYRELQQACRTAKLPSSGTAEVLRKRLRDSMDAEETAHQPAKRHKKSPADDLICPISLELPFDPVFAEDGRVYELTWIEEHIQNHPWDLKSPVTNQKMGKKQVPAIQHRNTIETLVESGVTGGDLAANWNENVEQEKKMEELLEKAEAGDADAMYRVGFYYAKGSYGFTEGVVEFCGFTFVGCGLLKPQN</sequence>
<protein>
    <recommendedName>
        <fullName evidence="2">U-box domain-containing protein</fullName>
    </recommendedName>
</protein>
<dbReference type="Pfam" id="PF04564">
    <property type="entry name" value="U-box"/>
    <property type="match status" value="1"/>
</dbReference>
<comment type="caution">
    <text evidence="3">The sequence shown here is derived from an EMBL/GenBank/DDBJ whole genome shotgun (WGS) entry which is preliminary data.</text>
</comment>
<gene>
    <name evidence="3" type="ORF">SEMRO_1883_G303410.1</name>
</gene>
<reference evidence="3" key="1">
    <citation type="submission" date="2020-06" db="EMBL/GenBank/DDBJ databases">
        <authorList>
            <consortium name="Plant Systems Biology data submission"/>
        </authorList>
    </citation>
    <scope>NUCLEOTIDE SEQUENCE</scope>
    <source>
        <strain evidence="3">D6</strain>
    </source>
</reference>
<dbReference type="PROSITE" id="PS51698">
    <property type="entry name" value="U_BOX"/>
    <property type="match status" value="1"/>
</dbReference>
<dbReference type="AlphaFoldDB" id="A0A9N8EXW6"/>
<organism evidence="3 4">
    <name type="scientific">Seminavis robusta</name>
    <dbReference type="NCBI Taxonomy" id="568900"/>
    <lineage>
        <taxon>Eukaryota</taxon>
        <taxon>Sar</taxon>
        <taxon>Stramenopiles</taxon>
        <taxon>Ochrophyta</taxon>
        <taxon>Bacillariophyta</taxon>
        <taxon>Bacillariophyceae</taxon>
        <taxon>Bacillariophycidae</taxon>
        <taxon>Naviculales</taxon>
        <taxon>Naviculaceae</taxon>
        <taxon>Seminavis</taxon>
    </lineage>
</organism>
<dbReference type="EMBL" id="CAICTM010001881">
    <property type="protein sequence ID" value="CAB9526760.1"/>
    <property type="molecule type" value="Genomic_DNA"/>
</dbReference>
<name>A0A9N8EXW6_9STRA</name>
<dbReference type="Gene3D" id="3.30.40.10">
    <property type="entry name" value="Zinc/RING finger domain, C3HC4 (zinc finger)"/>
    <property type="match status" value="1"/>
</dbReference>
<accession>A0A9N8EXW6</accession>
<evidence type="ECO:0000313" key="4">
    <source>
        <dbReference type="Proteomes" id="UP001153069"/>
    </source>
</evidence>
<dbReference type="InterPro" id="IPR013083">
    <property type="entry name" value="Znf_RING/FYVE/PHD"/>
</dbReference>
<feature type="domain" description="U-box" evidence="2">
    <location>
        <begin position="60"/>
        <end position="135"/>
    </location>
</feature>
<proteinExistence type="predicted"/>